<dbReference type="PANTHER" id="PTHR31639">
    <property type="entry name" value="F-BOX PROTEIN-LIKE"/>
    <property type="match status" value="1"/>
</dbReference>
<sequence>MKKLCTARDMDLISALPDNLIQTILSMLPLRDAARTCILSRKWRCSWVKLPHLQLDASFWQESIQVESQDRAAKFAIILFRILLLHQGPITSICLHIPELESPPEIHTLINFIVRNGVRKCVLLTFPGGHFKLDSSLFTCPTLNYLDLRSCEINLLPTTFERCSNLTTITLADVTISAQALKTLVSSCPFLCSLQLKVPVDIQCLEINAPKLVHFLYYYSNSFQSSVSVNYAQRHQAILRLLGGFPLLKYLYLDYYCVKFLAADEFLTRLPGMLRFLKFINLANICLEDVEQFNSVLCLIRSSPGLRKLKIDLHRSTLNNNNNMENRRGEEDYSDLTINRLEEVEMSYVVGGRLDLEFIWILLARSPSLRKMKIGLTISNTFEKLKIIKEMFMFPRAAPNVKVLIED</sequence>
<dbReference type="Proteomes" id="UP001454036">
    <property type="component" value="Unassembled WGS sequence"/>
</dbReference>
<dbReference type="InterPro" id="IPR006566">
    <property type="entry name" value="FBD"/>
</dbReference>
<organism evidence="2 4">
    <name type="scientific">Lithospermum erythrorhizon</name>
    <name type="common">Purple gromwell</name>
    <name type="synonym">Lithospermum officinale var. erythrorhizon</name>
    <dbReference type="NCBI Taxonomy" id="34254"/>
    <lineage>
        <taxon>Eukaryota</taxon>
        <taxon>Viridiplantae</taxon>
        <taxon>Streptophyta</taxon>
        <taxon>Embryophyta</taxon>
        <taxon>Tracheophyta</taxon>
        <taxon>Spermatophyta</taxon>
        <taxon>Magnoliopsida</taxon>
        <taxon>eudicotyledons</taxon>
        <taxon>Gunneridae</taxon>
        <taxon>Pentapetalae</taxon>
        <taxon>asterids</taxon>
        <taxon>lamiids</taxon>
        <taxon>Boraginales</taxon>
        <taxon>Boraginaceae</taxon>
        <taxon>Boraginoideae</taxon>
        <taxon>Lithospermeae</taxon>
        <taxon>Lithospermum</taxon>
    </lineage>
</organism>
<evidence type="ECO:0000313" key="3">
    <source>
        <dbReference type="EMBL" id="GAA0171735.1"/>
    </source>
</evidence>
<dbReference type="InterPro" id="IPR053781">
    <property type="entry name" value="F-box_AtFBL13-like"/>
</dbReference>
<proteinExistence type="predicted"/>
<evidence type="ECO:0000313" key="2">
    <source>
        <dbReference type="EMBL" id="GAA0154334.1"/>
    </source>
</evidence>
<dbReference type="EMBL" id="BAABME010002373">
    <property type="protein sequence ID" value="GAA0154334.1"/>
    <property type="molecule type" value="Genomic_DNA"/>
</dbReference>
<dbReference type="InterPro" id="IPR036047">
    <property type="entry name" value="F-box-like_dom_sf"/>
</dbReference>
<dbReference type="Gene3D" id="3.80.10.10">
    <property type="entry name" value="Ribonuclease Inhibitor"/>
    <property type="match status" value="1"/>
</dbReference>
<reference evidence="2 4" key="1">
    <citation type="submission" date="2024-01" db="EMBL/GenBank/DDBJ databases">
        <title>The complete chloroplast genome sequence of Lithospermum erythrorhizon: insights into the phylogenetic relationship among Boraginaceae species and the maternal lineages of purple gromwells.</title>
        <authorList>
            <person name="Okada T."/>
            <person name="Watanabe K."/>
        </authorList>
    </citation>
    <scope>NUCLEOTIDE SEQUENCE [LARGE SCALE GENOMIC DNA]</scope>
</reference>
<accession>A0AAV3PRI3</accession>
<dbReference type="InterPro" id="IPR032675">
    <property type="entry name" value="LRR_dom_sf"/>
</dbReference>
<keyword evidence="4" id="KW-1185">Reference proteome</keyword>
<dbReference type="InterPro" id="IPR055411">
    <property type="entry name" value="LRR_FXL15/At3g58940/PEG3-like"/>
</dbReference>
<dbReference type="PROSITE" id="PS50181">
    <property type="entry name" value="FBOX"/>
    <property type="match status" value="1"/>
</dbReference>
<dbReference type="PANTHER" id="PTHR31639:SF310">
    <property type="entry name" value="F-BOX DOMAIN-CONTAINING PROTEIN"/>
    <property type="match status" value="1"/>
</dbReference>
<dbReference type="CDD" id="cd22160">
    <property type="entry name" value="F-box_AtFBL13-like"/>
    <property type="match status" value="1"/>
</dbReference>
<dbReference type="AlphaFoldDB" id="A0AAV3PRI3"/>
<name>A0AAV3PRI3_LITER</name>
<dbReference type="SMART" id="SM00579">
    <property type="entry name" value="FBD"/>
    <property type="match status" value="1"/>
</dbReference>
<dbReference type="SUPFAM" id="SSF81383">
    <property type="entry name" value="F-box domain"/>
    <property type="match status" value="1"/>
</dbReference>
<dbReference type="Gene3D" id="1.20.1280.50">
    <property type="match status" value="1"/>
</dbReference>
<dbReference type="SUPFAM" id="SSF52047">
    <property type="entry name" value="RNI-like"/>
    <property type="match status" value="1"/>
</dbReference>
<dbReference type="Pfam" id="PF24758">
    <property type="entry name" value="LRR_At5g56370"/>
    <property type="match status" value="1"/>
</dbReference>
<comment type="caution">
    <text evidence="2">The sequence shown here is derived from an EMBL/GenBank/DDBJ whole genome shotgun (WGS) entry which is preliminary data.</text>
</comment>
<feature type="domain" description="F-box" evidence="1">
    <location>
        <begin position="10"/>
        <end position="63"/>
    </location>
</feature>
<evidence type="ECO:0000313" key="4">
    <source>
        <dbReference type="Proteomes" id="UP001454036"/>
    </source>
</evidence>
<evidence type="ECO:0000259" key="1">
    <source>
        <dbReference type="PROSITE" id="PS50181"/>
    </source>
</evidence>
<dbReference type="EMBL" id="BAABME010007796">
    <property type="protein sequence ID" value="GAA0171735.1"/>
    <property type="molecule type" value="Genomic_DNA"/>
</dbReference>
<dbReference type="InterPro" id="IPR001810">
    <property type="entry name" value="F-box_dom"/>
</dbReference>
<gene>
    <name evidence="2" type="ORF">LIER_12347</name>
    <name evidence="3" type="ORF">LIER_25700</name>
</gene>
<protein>
    <recommendedName>
        <fullName evidence="1">F-box domain-containing protein</fullName>
    </recommendedName>
</protein>
<dbReference type="Pfam" id="PF00646">
    <property type="entry name" value="F-box"/>
    <property type="match status" value="1"/>
</dbReference>